<feature type="compositionally biased region" description="Low complexity" evidence="1">
    <location>
        <begin position="432"/>
        <end position="442"/>
    </location>
</feature>
<feature type="compositionally biased region" description="Low complexity" evidence="1">
    <location>
        <begin position="348"/>
        <end position="360"/>
    </location>
</feature>
<feature type="region of interest" description="Disordered" evidence="1">
    <location>
        <begin position="327"/>
        <end position="473"/>
    </location>
</feature>
<evidence type="ECO:0000256" key="1">
    <source>
        <dbReference type="SAM" id="MobiDB-lite"/>
    </source>
</evidence>
<dbReference type="EMBL" id="JBHRWO010000010">
    <property type="protein sequence ID" value="MFC3493190.1"/>
    <property type="molecule type" value="Genomic_DNA"/>
</dbReference>
<feature type="compositionally biased region" description="Basic and acidic residues" evidence="1">
    <location>
        <begin position="404"/>
        <end position="414"/>
    </location>
</feature>
<proteinExistence type="predicted"/>
<keyword evidence="3" id="KW-1185">Reference proteome</keyword>
<gene>
    <name evidence="2" type="ORF">ACFO8M_11920</name>
</gene>
<feature type="compositionally biased region" description="Basic and acidic residues" evidence="1">
    <location>
        <begin position="47"/>
        <end position="62"/>
    </location>
</feature>
<sequence>MSSTTIRYSGVPENSHSRRFDSGHNSGQSPEPASDITADSTSYTHRAPTDDFDRGPDSDLTLKWRRRLRAMSDPDPAASGADRPEVPGTRGFNRAEGLSIPGLDRTEGPATSEIDQTRDPATGGLDLSEGHASHGFDHAEDPATHGFDHTAEPATISFVPGFTRGKAAPVSDDPRHNHAFPHPQNPGLFTEPDGFYDWANRRLFLPDGSPDPMTPGAYRYQTRPDLCDLNAPDSNPSNPRYEPMHLRHKPGDTYLIDRARPFDVLDPGPFGSPGWFPDRRTGRHRRDELPDPIPWWEVEEEPDKAEWAEHAEALWERRTRITREREALEAAERASFEPKSPDRHATEQVSTGQVSTGQTSTEHRTYEPEAAESAYIAAQQPGSRRPEGSPDDNDPPEPPSRQSGQEDRPNRQPEPRPQARPQPWSRPEPEARQPSPGRSRGPSQPPHPEQPMHLPRQMDRRSTDVPEEPPHRFNKLREDAWDRFIEKSADLAAAHRSQTAIERECGPTIGRIARGIRLIAGLLRHRPRPREAAPVPPDRHTALADRTARFAQAMRGVQRARNETSPPNVRPDYLPRGAAWA</sequence>
<feature type="region of interest" description="Disordered" evidence="1">
    <location>
        <begin position="1"/>
        <end position="188"/>
    </location>
</feature>
<comment type="caution">
    <text evidence="2">The sequence shown here is derived from an EMBL/GenBank/DDBJ whole genome shotgun (WGS) entry which is preliminary data.</text>
</comment>
<evidence type="ECO:0000313" key="3">
    <source>
        <dbReference type="Proteomes" id="UP001595712"/>
    </source>
</evidence>
<feature type="compositionally biased region" description="Basic and acidic residues" evidence="1">
    <location>
        <begin position="456"/>
        <end position="473"/>
    </location>
</feature>
<feature type="compositionally biased region" description="Pro residues" evidence="1">
    <location>
        <begin position="415"/>
        <end position="426"/>
    </location>
</feature>
<feature type="compositionally biased region" description="Basic and acidic residues" evidence="1">
    <location>
        <begin position="128"/>
        <end position="151"/>
    </location>
</feature>
<organism evidence="2 3">
    <name type="scientific">Glycomyces rhizosphaerae</name>
    <dbReference type="NCBI Taxonomy" id="2054422"/>
    <lineage>
        <taxon>Bacteria</taxon>
        <taxon>Bacillati</taxon>
        <taxon>Actinomycetota</taxon>
        <taxon>Actinomycetes</taxon>
        <taxon>Glycomycetales</taxon>
        <taxon>Glycomycetaceae</taxon>
        <taxon>Glycomyces</taxon>
    </lineage>
</organism>
<feature type="compositionally biased region" description="Basic and acidic residues" evidence="1">
    <location>
        <begin position="327"/>
        <end position="346"/>
    </location>
</feature>
<evidence type="ECO:0000313" key="2">
    <source>
        <dbReference type="EMBL" id="MFC3493190.1"/>
    </source>
</evidence>
<dbReference type="Proteomes" id="UP001595712">
    <property type="component" value="Unassembled WGS sequence"/>
</dbReference>
<protein>
    <submittedName>
        <fullName evidence="2">Uncharacterized protein</fullName>
    </submittedName>
</protein>
<accession>A0ABV7PXP3</accession>
<reference evidence="3" key="1">
    <citation type="journal article" date="2019" name="Int. J. Syst. Evol. Microbiol.">
        <title>The Global Catalogue of Microorganisms (GCM) 10K type strain sequencing project: providing services to taxonomists for standard genome sequencing and annotation.</title>
        <authorList>
            <consortium name="The Broad Institute Genomics Platform"/>
            <consortium name="The Broad Institute Genome Sequencing Center for Infectious Disease"/>
            <person name="Wu L."/>
            <person name="Ma J."/>
        </authorList>
    </citation>
    <scope>NUCLEOTIDE SEQUENCE [LARGE SCALE GENOMIC DNA]</scope>
    <source>
        <strain evidence="3">CGMCC 4.7396</strain>
    </source>
</reference>
<dbReference type="RefSeq" id="WP_387975113.1">
    <property type="nucleotide sequence ID" value="NZ_JBHRWO010000010.1"/>
</dbReference>
<feature type="compositionally biased region" description="Polar residues" evidence="1">
    <location>
        <begin position="23"/>
        <end position="44"/>
    </location>
</feature>
<name>A0ABV7PXP3_9ACTN</name>
<feature type="region of interest" description="Disordered" evidence="1">
    <location>
        <begin position="554"/>
        <end position="581"/>
    </location>
</feature>